<dbReference type="Proteomes" id="UP000093159">
    <property type="component" value="Unassembled WGS sequence"/>
</dbReference>
<name>A0A1C0AWL0_9BACT</name>
<dbReference type="AlphaFoldDB" id="A0A1C0AWL0"/>
<keyword evidence="5" id="KW-1185">Reference proteome</keyword>
<dbReference type="EMBL" id="LDIR01000003">
    <property type="protein sequence ID" value="OCL90881.1"/>
    <property type="molecule type" value="Genomic_DNA"/>
</dbReference>
<feature type="transmembrane region" description="Helical" evidence="1">
    <location>
        <begin position="5"/>
        <end position="24"/>
    </location>
</feature>
<evidence type="ECO:0000313" key="2">
    <source>
        <dbReference type="EMBL" id="OCL89615.1"/>
    </source>
</evidence>
<gene>
    <name evidence="3" type="ORF">AAX28_01700</name>
    <name evidence="2" type="ORF">AAX28_02027</name>
    <name evidence="4" type="ORF">APORC_1465</name>
</gene>
<dbReference type="EMBL" id="CP036246">
    <property type="protein sequence ID" value="QEP41048.1"/>
    <property type="molecule type" value="Genomic_DNA"/>
</dbReference>
<evidence type="ECO:0000313" key="4">
    <source>
        <dbReference type="EMBL" id="QEP41048.1"/>
    </source>
</evidence>
<feature type="transmembrane region" description="Helical" evidence="1">
    <location>
        <begin position="30"/>
        <end position="46"/>
    </location>
</feature>
<evidence type="ECO:0000313" key="6">
    <source>
        <dbReference type="Proteomes" id="UP000322644"/>
    </source>
</evidence>
<keyword evidence="1" id="KW-1133">Transmembrane helix</keyword>
<sequence>MKIDFLRILAFINITLIFIIAIYFEGFKNTLFALLIVGTVVAFLNWKKEDYRVKKFINNFF</sequence>
<reference evidence="4 6" key="2">
    <citation type="submission" date="2019-09" db="EMBL/GenBank/DDBJ databases">
        <title>Complete genome sequencing of four Arcobacter species reveals a diverse suite of mobile elements.</title>
        <authorList>
            <person name="Miller W.G."/>
            <person name="Yee E."/>
            <person name="Bono J.L."/>
        </authorList>
    </citation>
    <scope>NUCLEOTIDE SEQUENCE [LARGE SCALE GENOMIC DNA]</scope>
    <source>
        <strain evidence="4 6">CCUG 56899</strain>
    </source>
</reference>
<protein>
    <submittedName>
        <fullName evidence="4">Uncharacterized protein</fullName>
    </submittedName>
</protein>
<reference evidence="4 6" key="3">
    <citation type="submission" date="2019-09" db="EMBL/GenBank/DDBJ databases">
        <title>Taxonomic note: a critical rebuttal of the proposed division of the genus Arcobacter into six genera, emended descriptions of Arcobacter anaerophilus and the genus Arcobacter, and an assessment of genus-level boundaries for Epsilonproteobacteria using in silico genomic comparator tools.</title>
        <authorList>
            <person name="On S.L.W."/>
            <person name="Miller W.G."/>
            <person name="Biggs P."/>
            <person name="Cornelius A."/>
            <person name="Vandamme P."/>
        </authorList>
    </citation>
    <scope>NUCLEOTIDE SEQUENCE [LARGE SCALE GENOMIC DNA]</scope>
    <source>
        <strain evidence="4 6">CCUG 56899</strain>
    </source>
</reference>
<reference evidence="2 5" key="1">
    <citation type="submission" date="2015-05" db="EMBL/GenBank/DDBJ databases">
        <authorList>
            <person name="Rovetto F."/>
            <person name="Cocolin L."/>
            <person name="Illeghems K."/>
            <person name="Van Nieuwerburgh F."/>
            <person name="Houf K."/>
        </authorList>
    </citation>
    <scope>NUCLEOTIDE SEQUENCE [LARGE SCALE GENOMIC DNA]</scope>
    <source>
        <strain evidence="2 5">117434</strain>
    </source>
</reference>
<proteinExistence type="predicted"/>
<dbReference type="RefSeq" id="WP_066159625.1">
    <property type="nucleotide sequence ID" value="NZ_CP036246.2"/>
</dbReference>
<keyword evidence="1" id="KW-0472">Membrane</keyword>
<evidence type="ECO:0000256" key="1">
    <source>
        <dbReference type="SAM" id="Phobius"/>
    </source>
</evidence>
<organism evidence="4 6">
    <name type="scientific">Arcobacter porcinus</name>
    <dbReference type="NCBI Taxonomy" id="1935204"/>
    <lineage>
        <taxon>Bacteria</taxon>
        <taxon>Pseudomonadati</taxon>
        <taxon>Campylobacterota</taxon>
        <taxon>Epsilonproteobacteria</taxon>
        <taxon>Campylobacterales</taxon>
        <taxon>Arcobacteraceae</taxon>
        <taxon>Arcobacter</taxon>
    </lineage>
</organism>
<keyword evidence="1" id="KW-0812">Transmembrane</keyword>
<accession>A0A1C0AWL0</accession>
<dbReference type="KEGG" id="apoc:APORC_1465"/>
<dbReference type="EMBL" id="LDIR01000007">
    <property type="protein sequence ID" value="OCL89615.1"/>
    <property type="molecule type" value="Genomic_DNA"/>
</dbReference>
<evidence type="ECO:0000313" key="3">
    <source>
        <dbReference type="EMBL" id="OCL90881.1"/>
    </source>
</evidence>
<evidence type="ECO:0000313" key="5">
    <source>
        <dbReference type="Proteomes" id="UP000093159"/>
    </source>
</evidence>
<dbReference type="Proteomes" id="UP000322644">
    <property type="component" value="Chromosome"/>
</dbReference>